<name>A0A7D9IQM6_PARCT</name>
<dbReference type="OrthoDB" id="5983957at2759"/>
<protein>
    <submittedName>
        <fullName evidence="1">Pro-Pol poly</fullName>
    </submittedName>
</protein>
<comment type="caution">
    <text evidence="1">The sequence shown here is derived from an EMBL/GenBank/DDBJ whole genome shotgun (WGS) entry which is preliminary data.</text>
</comment>
<dbReference type="GO" id="GO:0015074">
    <property type="term" value="P:DNA integration"/>
    <property type="evidence" value="ECO:0007669"/>
    <property type="project" value="InterPro"/>
</dbReference>
<dbReference type="PROSITE" id="PS50994">
    <property type="entry name" value="INTEGRASE"/>
    <property type="match status" value="1"/>
</dbReference>
<dbReference type="Proteomes" id="UP001152795">
    <property type="component" value="Unassembled WGS sequence"/>
</dbReference>
<dbReference type="AlphaFoldDB" id="A0A7D9IQM6"/>
<gene>
    <name evidence="1" type="ORF">PACLA_8A087905</name>
</gene>
<proteinExistence type="predicted"/>
<dbReference type="InterPro" id="IPR036397">
    <property type="entry name" value="RNaseH_sf"/>
</dbReference>
<reference evidence="1" key="1">
    <citation type="submission" date="2020-04" db="EMBL/GenBank/DDBJ databases">
        <authorList>
            <person name="Alioto T."/>
            <person name="Alioto T."/>
            <person name="Gomez Garrido J."/>
        </authorList>
    </citation>
    <scope>NUCLEOTIDE SEQUENCE</scope>
    <source>
        <strain evidence="1">A484AB</strain>
    </source>
</reference>
<dbReference type="PANTHER" id="PTHR47331:SF1">
    <property type="entry name" value="GAG-LIKE PROTEIN"/>
    <property type="match status" value="1"/>
</dbReference>
<evidence type="ECO:0000313" key="1">
    <source>
        <dbReference type="EMBL" id="CAB4010959.1"/>
    </source>
</evidence>
<dbReference type="EMBL" id="CACRXK020006975">
    <property type="protein sequence ID" value="CAB4010959.1"/>
    <property type="molecule type" value="Genomic_DNA"/>
</dbReference>
<keyword evidence="2" id="KW-1185">Reference proteome</keyword>
<dbReference type="GO" id="GO:0003676">
    <property type="term" value="F:nucleic acid binding"/>
    <property type="evidence" value="ECO:0007669"/>
    <property type="project" value="InterPro"/>
</dbReference>
<dbReference type="InterPro" id="IPR001584">
    <property type="entry name" value="Integrase_cat-core"/>
</dbReference>
<sequence>FMADLPRDRVTAYEPPFTSVGVDYFGPIEVKQGRCHVKRYGCIFTCLNTRALHIEIAQSLNTDSMLNALRRFVSLMGCPREIRSDNGTNFKKADKELKASIDEWNHSNIENFCTQRGINWVFNPPGESHMGGAWERMIRSVRQILRALLKEQIVCDEVLSTIIAEVANILNCRPPTRNI</sequence>
<feature type="non-terminal residue" evidence="1">
    <location>
        <position position="179"/>
    </location>
</feature>
<organism evidence="1 2">
    <name type="scientific">Paramuricea clavata</name>
    <name type="common">Red gorgonian</name>
    <name type="synonym">Violescent sea-whip</name>
    <dbReference type="NCBI Taxonomy" id="317549"/>
    <lineage>
        <taxon>Eukaryota</taxon>
        <taxon>Metazoa</taxon>
        <taxon>Cnidaria</taxon>
        <taxon>Anthozoa</taxon>
        <taxon>Octocorallia</taxon>
        <taxon>Malacalcyonacea</taxon>
        <taxon>Plexauridae</taxon>
        <taxon>Paramuricea</taxon>
    </lineage>
</organism>
<accession>A0A7D9IQM6</accession>
<dbReference type="InterPro" id="IPR012337">
    <property type="entry name" value="RNaseH-like_sf"/>
</dbReference>
<dbReference type="SUPFAM" id="SSF53098">
    <property type="entry name" value="Ribonuclease H-like"/>
    <property type="match status" value="1"/>
</dbReference>
<dbReference type="Gene3D" id="3.30.420.10">
    <property type="entry name" value="Ribonuclease H-like superfamily/Ribonuclease H"/>
    <property type="match status" value="1"/>
</dbReference>
<dbReference type="PANTHER" id="PTHR47331">
    <property type="entry name" value="PHD-TYPE DOMAIN-CONTAINING PROTEIN"/>
    <property type="match status" value="1"/>
</dbReference>
<evidence type="ECO:0000313" key="2">
    <source>
        <dbReference type="Proteomes" id="UP001152795"/>
    </source>
</evidence>
<feature type="non-terminal residue" evidence="1">
    <location>
        <position position="1"/>
    </location>
</feature>